<dbReference type="Proteomes" id="UP000198515">
    <property type="component" value="Unassembled WGS sequence"/>
</dbReference>
<dbReference type="Pfam" id="PF13991">
    <property type="entry name" value="BssS"/>
    <property type="match status" value="1"/>
</dbReference>
<accession>A0A1C4ATT0</accession>
<protein>
    <submittedName>
        <fullName evidence="1">BssS protein family protein</fullName>
    </submittedName>
</protein>
<dbReference type="AlphaFoldDB" id="A0A1C4ATT0"/>
<dbReference type="RefSeq" id="WP_090133874.1">
    <property type="nucleotide sequence ID" value="NZ_FMBC01000005.1"/>
</dbReference>
<reference evidence="2" key="1">
    <citation type="submission" date="2016-08" db="EMBL/GenBank/DDBJ databases">
        <authorList>
            <person name="Varghese N."/>
            <person name="Submissions Spin"/>
        </authorList>
    </citation>
    <scope>NUCLEOTIDE SEQUENCE [LARGE SCALE GENOMIC DNA]</scope>
    <source>
        <strain evidence="2">REICA_142</strain>
    </source>
</reference>
<name>A0A1C4ATT0_9ENTR</name>
<keyword evidence="2" id="KW-1185">Reference proteome</keyword>
<dbReference type="EMBL" id="FMBC01000005">
    <property type="protein sequence ID" value="SCB97964.1"/>
    <property type="molecule type" value="Genomic_DNA"/>
</dbReference>
<evidence type="ECO:0000313" key="2">
    <source>
        <dbReference type="Proteomes" id="UP000198515"/>
    </source>
</evidence>
<dbReference type="InterPro" id="IPR025730">
    <property type="entry name" value="Biofilm_BssS"/>
</dbReference>
<proteinExistence type="predicted"/>
<gene>
    <name evidence="1" type="ORF">GA0061070_1005108</name>
</gene>
<organism evidence="1 2">
    <name type="scientific">Kosakonia oryziphila</name>
    <dbReference type="NCBI Taxonomy" id="1005667"/>
    <lineage>
        <taxon>Bacteria</taxon>
        <taxon>Pseudomonadati</taxon>
        <taxon>Pseudomonadota</taxon>
        <taxon>Gammaproteobacteria</taxon>
        <taxon>Enterobacterales</taxon>
        <taxon>Enterobacteriaceae</taxon>
        <taxon>Kosakonia</taxon>
    </lineage>
</organism>
<sequence length="75" mass="8040">MSSAGVFPAFPVTGWQVGAVDNAHGVVMKFGYSTSPAGPGASVFESQFFDLSPDQVKSLIYDLERCLHQCEEKVA</sequence>
<dbReference type="OrthoDB" id="6542252at2"/>
<evidence type="ECO:0000313" key="1">
    <source>
        <dbReference type="EMBL" id="SCB97964.1"/>
    </source>
</evidence>